<feature type="region of interest" description="Disordered" evidence="1">
    <location>
        <begin position="1"/>
        <end position="108"/>
    </location>
</feature>
<sequence length="261" mass="28386">MEARGRRRVPAAATRGRRRGPAAGNARRGGGGPMAVPSRAAEARDLHGGGGEARWGRARGRRGSTVADMRGGRRRDPGAANVAEAGDLHGVEKRPGGSRAGRGGGDGSMWLDRETGVKRFMLSARKLNIAWGNTPCYWRWIPITGSSFSEAAELLTVCWLEILGRIDSKMLSKNSTYSVYLVFKVAGEAYGLQHPEQNTCVRLGGIRSSRRVCLDGYDSDGEDRASEFYHSLPCGSLLRPTRRSRLEIPQDVLLPKERPDG</sequence>
<feature type="compositionally biased region" description="Basic and acidic residues" evidence="1">
    <location>
        <begin position="86"/>
        <end position="95"/>
    </location>
</feature>
<dbReference type="InterPro" id="IPR025886">
    <property type="entry name" value="PP2-like"/>
</dbReference>
<protein>
    <submittedName>
        <fullName evidence="2">Uncharacterized protein</fullName>
    </submittedName>
</protein>
<reference evidence="2" key="2">
    <citation type="submission" date="2021-12" db="EMBL/GenBank/DDBJ databases">
        <title>Resequencing data analysis of finger millet.</title>
        <authorList>
            <person name="Hatakeyama M."/>
            <person name="Aluri S."/>
            <person name="Balachadran M.T."/>
            <person name="Sivarajan S.R."/>
            <person name="Poveda L."/>
            <person name="Shimizu-Inatsugi R."/>
            <person name="Schlapbach R."/>
            <person name="Sreeman S.M."/>
            <person name="Shimizu K.K."/>
        </authorList>
    </citation>
    <scope>NUCLEOTIDE SEQUENCE</scope>
</reference>
<evidence type="ECO:0000313" key="2">
    <source>
        <dbReference type="EMBL" id="GJM87316.1"/>
    </source>
</evidence>
<reference evidence="2" key="1">
    <citation type="journal article" date="2018" name="DNA Res.">
        <title>Multiple hybrid de novo genome assembly of finger millet, an orphan allotetraploid crop.</title>
        <authorList>
            <person name="Hatakeyama M."/>
            <person name="Aluri S."/>
            <person name="Balachadran M.T."/>
            <person name="Sivarajan S.R."/>
            <person name="Patrignani A."/>
            <person name="Gruter S."/>
            <person name="Poveda L."/>
            <person name="Shimizu-Inatsugi R."/>
            <person name="Baeten J."/>
            <person name="Francoijs K.J."/>
            <person name="Nataraja K.N."/>
            <person name="Reddy Y.A.N."/>
            <person name="Phadnis S."/>
            <person name="Ravikumar R.L."/>
            <person name="Schlapbach R."/>
            <person name="Sreeman S.M."/>
            <person name="Shimizu K.K."/>
        </authorList>
    </citation>
    <scope>NUCLEOTIDE SEQUENCE</scope>
</reference>
<gene>
    <name evidence="2" type="primary">ga03257</name>
    <name evidence="2" type="ORF">PR202_ga03257</name>
</gene>
<proteinExistence type="predicted"/>
<organism evidence="2 3">
    <name type="scientific">Eleusine coracana subsp. coracana</name>
    <dbReference type="NCBI Taxonomy" id="191504"/>
    <lineage>
        <taxon>Eukaryota</taxon>
        <taxon>Viridiplantae</taxon>
        <taxon>Streptophyta</taxon>
        <taxon>Embryophyta</taxon>
        <taxon>Tracheophyta</taxon>
        <taxon>Spermatophyta</taxon>
        <taxon>Magnoliopsida</taxon>
        <taxon>Liliopsida</taxon>
        <taxon>Poales</taxon>
        <taxon>Poaceae</taxon>
        <taxon>PACMAD clade</taxon>
        <taxon>Chloridoideae</taxon>
        <taxon>Cynodonteae</taxon>
        <taxon>Eleusininae</taxon>
        <taxon>Eleusine</taxon>
    </lineage>
</organism>
<accession>A0AAV5BLH8</accession>
<feature type="compositionally biased region" description="Gly residues" evidence="1">
    <location>
        <begin position="98"/>
        <end position="107"/>
    </location>
</feature>
<evidence type="ECO:0000256" key="1">
    <source>
        <dbReference type="SAM" id="MobiDB-lite"/>
    </source>
</evidence>
<dbReference type="PANTHER" id="PTHR32278:SF137">
    <property type="entry name" value="F-BOX DOMAIN-CONTAINING PROTEIN"/>
    <property type="match status" value="1"/>
</dbReference>
<dbReference type="AlphaFoldDB" id="A0AAV5BLH8"/>
<name>A0AAV5BLH8_ELECO</name>
<evidence type="ECO:0000313" key="3">
    <source>
        <dbReference type="Proteomes" id="UP001054889"/>
    </source>
</evidence>
<comment type="caution">
    <text evidence="2">The sequence shown here is derived from an EMBL/GenBank/DDBJ whole genome shotgun (WGS) entry which is preliminary data.</text>
</comment>
<dbReference type="PANTHER" id="PTHR32278">
    <property type="entry name" value="F-BOX DOMAIN-CONTAINING PROTEIN"/>
    <property type="match status" value="1"/>
</dbReference>
<dbReference type="Proteomes" id="UP001054889">
    <property type="component" value="Unassembled WGS sequence"/>
</dbReference>
<dbReference type="EMBL" id="BQKI01000001">
    <property type="protein sequence ID" value="GJM87316.1"/>
    <property type="molecule type" value="Genomic_DNA"/>
</dbReference>
<dbReference type="Pfam" id="PF14299">
    <property type="entry name" value="PP2"/>
    <property type="match status" value="1"/>
</dbReference>
<feature type="compositionally biased region" description="Basic residues" evidence="1">
    <location>
        <begin position="1"/>
        <end position="20"/>
    </location>
</feature>
<keyword evidence="3" id="KW-1185">Reference proteome</keyword>